<accession>A0A6A6HXJ9</accession>
<organism evidence="9 10">
    <name type="scientific">Trematosphaeria pertusa</name>
    <dbReference type="NCBI Taxonomy" id="390896"/>
    <lineage>
        <taxon>Eukaryota</taxon>
        <taxon>Fungi</taxon>
        <taxon>Dikarya</taxon>
        <taxon>Ascomycota</taxon>
        <taxon>Pezizomycotina</taxon>
        <taxon>Dothideomycetes</taxon>
        <taxon>Pleosporomycetidae</taxon>
        <taxon>Pleosporales</taxon>
        <taxon>Massarineae</taxon>
        <taxon>Trematosphaeriaceae</taxon>
        <taxon>Trematosphaeria</taxon>
    </lineage>
</organism>
<keyword evidence="3 7" id="KW-1133">Transmembrane helix</keyword>
<evidence type="ECO:0000256" key="7">
    <source>
        <dbReference type="SAM" id="Phobius"/>
    </source>
</evidence>
<feature type="transmembrane region" description="Helical" evidence="7">
    <location>
        <begin position="15"/>
        <end position="36"/>
    </location>
</feature>
<feature type="transmembrane region" description="Helical" evidence="7">
    <location>
        <begin position="164"/>
        <end position="188"/>
    </location>
</feature>
<feature type="domain" description="Rhodopsin" evidence="8">
    <location>
        <begin position="32"/>
        <end position="262"/>
    </location>
</feature>
<name>A0A6A6HXJ9_9PLEO</name>
<protein>
    <recommendedName>
        <fullName evidence="8">Rhodopsin domain-containing protein</fullName>
    </recommendedName>
</protein>
<dbReference type="InterPro" id="IPR049326">
    <property type="entry name" value="Rhodopsin_dom_fungi"/>
</dbReference>
<evidence type="ECO:0000256" key="6">
    <source>
        <dbReference type="SAM" id="MobiDB-lite"/>
    </source>
</evidence>
<evidence type="ECO:0000256" key="3">
    <source>
        <dbReference type="ARBA" id="ARBA00022989"/>
    </source>
</evidence>
<evidence type="ECO:0000256" key="2">
    <source>
        <dbReference type="ARBA" id="ARBA00022692"/>
    </source>
</evidence>
<feature type="transmembrane region" description="Helical" evidence="7">
    <location>
        <begin position="122"/>
        <end position="144"/>
    </location>
</feature>
<gene>
    <name evidence="9" type="ORF">BU26DRAFT_609849</name>
</gene>
<keyword evidence="4 7" id="KW-0472">Membrane</keyword>
<feature type="compositionally biased region" description="Polar residues" evidence="6">
    <location>
        <begin position="282"/>
        <end position="292"/>
    </location>
</feature>
<dbReference type="OrthoDB" id="10017208at2759"/>
<evidence type="ECO:0000256" key="5">
    <source>
        <dbReference type="ARBA" id="ARBA00038359"/>
    </source>
</evidence>
<dbReference type="EMBL" id="ML987207">
    <property type="protein sequence ID" value="KAF2242498.1"/>
    <property type="molecule type" value="Genomic_DNA"/>
</dbReference>
<keyword evidence="10" id="KW-1185">Reference proteome</keyword>
<keyword evidence="2 7" id="KW-0812">Transmembrane</keyword>
<feature type="transmembrane region" description="Helical" evidence="7">
    <location>
        <begin position="48"/>
        <end position="67"/>
    </location>
</feature>
<dbReference type="GeneID" id="54589283"/>
<dbReference type="PANTHER" id="PTHR33048">
    <property type="entry name" value="PTH11-LIKE INTEGRAL MEMBRANE PROTEIN (AFU_ORTHOLOGUE AFUA_5G11245)"/>
    <property type="match status" value="1"/>
</dbReference>
<evidence type="ECO:0000259" key="8">
    <source>
        <dbReference type="Pfam" id="PF20684"/>
    </source>
</evidence>
<evidence type="ECO:0000313" key="10">
    <source>
        <dbReference type="Proteomes" id="UP000800094"/>
    </source>
</evidence>
<evidence type="ECO:0000313" key="9">
    <source>
        <dbReference type="EMBL" id="KAF2242498.1"/>
    </source>
</evidence>
<feature type="transmembrane region" description="Helical" evidence="7">
    <location>
        <begin position="200"/>
        <end position="219"/>
    </location>
</feature>
<comment type="similarity">
    <text evidence="5">Belongs to the SAT4 family.</text>
</comment>
<dbReference type="Pfam" id="PF20684">
    <property type="entry name" value="Fung_rhodopsin"/>
    <property type="match status" value="1"/>
</dbReference>
<dbReference type="RefSeq" id="XP_033677502.1">
    <property type="nucleotide sequence ID" value="XM_033835953.1"/>
</dbReference>
<feature type="transmembrane region" description="Helical" evidence="7">
    <location>
        <begin position="239"/>
        <end position="257"/>
    </location>
</feature>
<evidence type="ECO:0000256" key="4">
    <source>
        <dbReference type="ARBA" id="ARBA00023136"/>
    </source>
</evidence>
<feature type="region of interest" description="Disordered" evidence="6">
    <location>
        <begin position="279"/>
        <end position="348"/>
    </location>
</feature>
<feature type="transmembrane region" description="Helical" evidence="7">
    <location>
        <begin position="87"/>
        <end position="110"/>
    </location>
</feature>
<dbReference type="AlphaFoldDB" id="A0A6A6HXJ9"/>
<dbReference type="PANTHER" id="PTHR33048:SF168">
    <property type="match status" value="1"/>
</dbReference>
<dbReference type="GO" id="GO:0016020">
    <property type="term" value="C:membrane"/>
    <property type="evidence" value="ECO:0007669"/>
    <property type="project" value="UniProtKB-SubCell"/>
</dbReference>
<feature type="compositionally biased region" description="Basic and acidic residues" evidence="6">
    <location>
        <begin position="314"/>
        <end position="348"/>
    </location>
</feature>
<dbReference type="InterPro" id="IPR052337">
    <property type="entry name" value="SAT4-like"/>
</dbReference>
<comment type="subcellular location">
    <subcellularLocation>
        <location evidence="1">Membrane</location>
        <topology evidence="1">Multi-pass membrane protein</topology>
    </subcellularLocation>
</comment>
<sequence>MIDQVGAIHAQWLEVIQTAIVFTVLTTIAVGLRFWTKSTTKAGFGSDDVFIGIALFLFYGLVGVQIYACLYGKDIKSPLELPRYIQFVYVTGELYCFLVLAINTSVVLFYRRIFAIPEFKRLTTICLGLNVVWFIPMIFVSTFTCYPVSAMWDIFHFPAHCINYPPFFVVIVSTELLLCCITLALPVVQVSKLNLSRQTRAGVIGIFLLGGFVIVTGIIRITVSYHPGEPMIDLAVDMLWNTIHIGTGIICACLPTYRPLARASASFISSKLSSLRSKGRSEASSKLSSQKTYGHGGSKLSKSESAQNVTRISLGEDLRDSHDGLPENCLRHDTSGESFSMREAHRIV</sequence>
<dbReference type="Proteomes" id="UP000800094">
    <property type="component" value="Unassembled WGS sequence"/>
</dbReference>
<reference evidence="9" key="1">
    <citation type="journal article" date="2020" name="Stud. Mycol.">
        <title>101 Dothideomycetes genomes: a test case for predicting lifestyles and emergence of pathogens.</title>
        <authorList>
            <person name="Haridas S."/>
            <person name="Albert R."/>
            <person name="Binder M."/>
            <person name="Bloem J."/>
            <person name="Labutti K."/>
            <person name="Salamov A."/>
            <person name="Andreopoulos B."/>
            <person name="Baker S."/>
            <person name="Barry K."/>
            <person name="Bills G."/>
            <person name="Bluhm B."/>
            <person name="Cannon C."/>
            <person name="Castanera R."/>
            <person name="Culley D."/>
            <person name="Daum C."/>
            <person name="Ezra D."/>
            <person name="Gonzalez J."/>
            <person name="Henrissat B."/>
            <person name="Kuo A."/>
            <person name="Liang C."/>
            <person name="Lipzen A."/>
            <person name="Lutzoni F."/>
            <person name="Magnuson J."/>
            <person name="Mondo S."/>
            <person name="Nolan M."/>
            <person name="Ohm R."/>
            <person name="Pangilinan J."/>
            <person name="Park H.-J."/>
            <person name="Ramirez L."/>
            <person name="Alfaro M."/>
            <person name="Sun H."/>
            <person name="Tritt A."/>
            <person name="Yoshinaga Y."/>
            <person name="Zwiers L.-H."/>
            <person name="Turgeon B."/>
            <person name="Goodwin S."/>
            <person name="Spatafora J."/>
            <person name="Crous P."/>
            <person name="Grigoriev I."/>
        </authorList>
    </citation>
    <scope>NUCLEOTIDE SEQUENCE</scope>
    <source>
        <strain evidence="9">CBS 122368</strain>
    </source>
</reference>
<proteinExistence type="inferred from homology"/>
<evidence type="ECO:0000256" key="1">
    <source>
        <dbReference type="ARBA" id="ARBA00004141"/>
    </source>
</evidence>